<dbReference type="PANTHER" id="PTHR13220">
    <property type="entry name" value="TIMELESS INTERACTING-RELATED"/>
    <property type="match status" value="1"/>
</dbReference>
<feature type="region of interest" description="Disordered" evidence="7">
    <location>
        <begin position="115"/>
        <end position="199"/>
    </location>
</feature>
<dbReference type="STRING" id="27349.A0A0L6VRB3"/>
<dbReference type="PANTHER" id="PTHR13220:SF11">
    <property type="entry name" value="TIMELESS-INTERACTING PROTEIN"/>
    <property type="match status" value="1"/>
</dbReference>
<evidence type="ECO:0000256" key="4">
    <source>
        <dbReference type="ARBA" id="ARBA00023242"/>
    </source>
</evidence>
<evidence type="ECO:0000256" key="6">
    <source>
        <dbReference type="RuleBase" id="RU366049"/>
    </source>
</evidence>
<dbReference type="GO" id="GO:0003677">
    <property type="term" value="F:DNA binding"/>
    <property type="evidence" value="ECO:0007669"/>
    <property type="project" value="TreeGrafter"/>
</dbReference>
<dbReference type="VEuPathDB" id="FungiDB:VP01_1168g4"/>
<evidence type="ECO:0000256" key="1">
    <source>
        <dbReference type="ARBA" id="ARBA00004123"/>
    </source>
</evidence>
<keyword evidence="5 6" id="KW-0131">Cell cycle</keyword>
<dbReference type="AlphaFoldDB" id="A0A0L6VRB3"/>
<dbReference type="Proteomes" id="UP000037035">
    <property type="component" value="Unassembled WGS sequence"/>
</dbReference>
<name>A0A0L6VRB3_9BASI</name>
<dbReference type="InterPro" id="IPR040038">
    <property type="entry name" value="TIPIN/Csm3/Swi3"/>
</dbReference>
<evidence type="ECO:0000256" key="3">
    <source>
        <dbReference type="ARBA" id="ARBA00022763"/>
    </source>
</evidence>
<comment type="similarity">
    <text evidence="2 6">Belongs to the CSM3 family.</text>
</comment>
<accession>A0A0L6VRB3</accession>
<sequence>MLDHAAIEASLAAEKAKAVDPFALISGDQPLKRKVTRRPTVKIDEDRLLDPKIGIPNLITLSKTFKPSGKGKEKDDLKRLIKIYRLWSHSMFPKGTFRDTIDTVEKLCHKRKMRNSLRTWREENGGQKPSKKAKRDECSGGENETGDDGPRPVEAGGADAAGNSEAAAPETETTAVLEGPLFRPAEESEDEFPDDDDDQLCAFLDNVNTVPVIAPTAPVPPPAACPPVPTPAARPPVPPPAVHPPEPQMEWVEALLTEAEGQDSLPPAPLSLPDHSPLPPDPAPQPDTGTPAGKLLLSLIANIRIVFIHTEKRDAKLEVSTRLYYFLNH</sequence>
<evidence type="ECO:0000313" key="9">
    <source>
        <dbReference type="EMBL" id="KNZ63248.1"/>
    </source>
</evidence>
<dbReference type="EMBL" id="LAVV01001876">
    <property type="protein sequence ID" value="KNZ63248.1"/>
    <property type="molecule type" value="Genomic_DNA"/>
</dbReference>
<evidence type="ECO:0000313" key="10">
    <source>
        <dbReference type="Proteomes" id="UP000037035"/>
    </source>
</evidence>
<evidence type="ECO:0000256" key="5">
    <source>
        <dbReference type="ARBA" id="ARBA00023306"/>
    </source>
</evidence>
<feature type="compositionally biased region" description="Acidic residues" evidence="7">
    <location>
        <begin position="187"/>
        <end position="199"/>
    </location>
</feature>
<evidence type="ECO:0000259" key="8">
    <source>
        <dbReference type="Pfam" id="PF07962"/>
    </source>
</evidence>
<proteinExistence type="inferred from homology"/>
<dbReference type="GO" id="GO:0031297">
    <property type="term" value="P:replication fork processing"/>
    <property type="evidence" value="ECO:0007669"/>
    <property type="project" value="UniProtKB-UniRule"/>
</dbReference>
<gene>
    <name evidence="9" type="ORF">VP01_1168g4</name>
</gene>
<dbReference type="OrthoDB" id="2501273at2759"/>
<dbReference type="GO" id="GO:0006974">
    <property type="term" value="P:DNA damage response"/>
    <property type="evidence" value="ECO:0007669"/>
    <property type="project" value="UniProtKB-KW"/>
</dbReference>
<dbReference type="GO" id="GO:0031298">
    <property type="term" value="C:replication fork protection complex"/>
    <property type="evidence" value="ECO:0007669"/>
    <property type="project" value="TreeGrafter"/>
</dbReference>
<comment type="subcellular location">
    <subcellularLocation>
        <location evidence="1 6">Nucleus</location>
    </subcellularLocation>
</comment>
<reference evidence="9 10" key="1">
    <citation type="submission" date="2015-08" db="EMBL/GenBank/DDBJ databases">
        <title>Next Generation Sequencing and Analysis of the Genome of Puccinia sorghi L Schw, the Causal Agent of Maize Common Rust.</title>
        <authorList>
            <person name="Rochi L."/>
            <person name="Burguener G."/>
            <person name="Darino M."/>
            <person name="Turjanski A."/>
            <person name="Kreff E."/>
            <person name="Dieguez M.J."/>
            <person name="Sacco F."/>
        </authorList>
    </citation>
    <scope>NUCLEOTIDE SEQUENCE [LARGE SCALE GENOMIC DNA]</scope>
    <source>
        <strain evidence="9 10">RO10H11247</strain>
    </source>
</reference>
<keyword evidence="10" id="KW-1185">Reference proteome</keyword>
<feature type="compositionally biased region" description="Low complexity" evidence="7">
    <location>
        <begin position="154"/>
        <end position="175"/>
    </location>
</feature>
<evidence type="ECO:0000256" key="2">
    <source>
        <dbReference type="ARBA" id="ARBA00006075"/>
    </source>
</evidence>
<comment type="function">
    <text evidence="6">Plays an important role in the control of DNA replication and the maintenance of replication fork stability.</text>
</comment>
<organism evidence="9 10">
    <name type="scientific">Puccinia sorghi</name>
    <dbReference type="NCBI Taxonomy" id="27349"/>
    <lineage>
        <taxon>Eukaryota</taxon>
        <taxon>Fungi</taxon>
        <taxon>Dikarya</taxon>
        <taxon>Basidiomycota</taxon>
        <taxon>Pucciniomycotina</taxon>
        <taxon>Pucciniomycetes</taxon>
        <taxon>Pucciniales</taxon>
        <taxon>Pucciniaceae</taxon>
        <taxon>Puccinia</taxon>
    </lineage>
</organism>
<keyword evidence="4 6" id="KW-0539">Nucleus</keyword>
<keyword evidence="3 6" id="KW-0227">DNA damage</keyword>
<protein>
    <recommendedName>
        <fullName evidence="6">Chromosome segregation in meiosis protein</fullName>
    </recommendedName>
</protein>
<dbReference type="Pfam" id="PF07962">
    <property type="entry name" value="Swi3"/>
    <property type="match status" value="1"/>
</dbReference>
<feature type="region of interest" description="Disordered" evidence="7">
    <location>
        <begin position="257"/>
        <end position="291"/>
    </location>
</feature>
<feature type="domain" description="Chromosome segregation in meiosis protein 3" evidence="8">
    <location>
        <begin position="42"/>
        <end position="123"/>
    </location>
</feature>
<dbReference type="GO" id="GO:0000076">
    <property type="term" value="P:DNA replication checkpoint signaling"/>
    <property type="evidence" value="ECO:0007669"/>
    <property type="project" value="UniProtKB-UniRule"/>
</dbReference>
<comment type="caution">
    <text evidence="9">The sequence shown here is derived from an EMBL/GenBank/DDBJ whole genome shotgun (WGS) entry which is preliminary data.</text>
</comment>
<feature type="compositionally biased region" description="Pro residues" evidence="7">
    <location>
        <begin position="266"/>
        <end position="285"/>
    </location>
</feature>
<dbReference type="GO" id="GO:0043111">
    <property type="term" value="P:replication fork arrest"/>
    <property type="evidence" value="ECO:0007669"/>
    <property type="project" value="TreeGrafter"/>
</dbReference>
<dbReference type="InterPro" id="IPR012923">
    <property type="entry name" value="Csm3"/>
</dbReference>
<evidence type="ECO:0000256" key="7">
    <source>
        <dbReference type="SAM" id="MobiDB-lite"/>
    </source>
</evidence>